<accession>A0A562BT36</accession>
<comment type="caution">
    <text evidence="1">The sequence shown here is derived from an EMBL/GenBank/DDBJ whole genome shotgun (WGS) entry which is preliminary data.</text>
</comment>
<dbReference type="OrthoDB" id="583336at2"/>
<name>A0A562BT36_9BURK</name>
<reference evidence="1 2" key="1">
    <citation type="submission" date="2019-07" db="EMBL/GenBank/DDBJ databases">
        <title>Genome sequencing of lignin-degrading bacterial isolates.</title>
        <authorList>
            <person name="Gladden J."/>
        </authorList>
    </citation>
    <scope>NUCLEOTIDE SEQUENCE [LARGE SCALE GENOMIC DNA]</scope>
    <source>
        <strain evidence="1 2">J11</strain>
    </source>
</reference>
<organism evidence="1 2">
    <name type="scientific">Cupriavidus gilardii J11</name>
    <dbReference type="NCBI Taxonomy" id="936133"/>
    <lineage>
        <taxon>Bacteria</taxon>
        <taxon>Pseudomonadati</taxon>
        <taxon>Pseudomonadota</taxon>
        <taxon>Betaproteobacteria</taxon>
        <taxon>Burkholderiales</taxon>
        <taxon>Burkholderiaceae</taxon>
        <taxon>Cupriavidus</taxon>
    </lineage>
</organism>
<dbReference type="AlphaFoldDB" id="A0A562BT36"/>
<dbReference type="Proteomes" id="UP000318141">
    <property type="component" value="Unassembled WGS sequence"/>
</dbReference>
<proteinExistence type="predicted"/>
<keyword evidence="2" id="KW-1185">Reference proteome</keyword>
<dbReference type="EMBL" id="VLJN01000007">
    <property type="protein sequence ID" value="TWG87913.1"/>
    <property type="molecule type" value="Genomic_DNA"/>
</dbReference>
<gene>
    <name evidence="1" type="ORF">L602_001500000460</name>
</gene>
<sequence>MPLGDIRSVFLPFAVERQPDGRYAILNREYKPVGFWTRSHVTYEDFPVLVKLKGLTPARAAKISYEGKTDTNCIYLYHDGCIPTASAANMTAYLKRLAVLAALQIEGVAPYERLSRAMPGGQAHDEAA</sequence>
<evidence type="ECO:0000313" key="2">
    <source>
        <dbReference type="Proteomes" id="UP000318141"/>
    </source>
</evidence>
<protein>
    <submittedName>
        <fullName evidence="1">Uncharacterized protein</fullName>
    </submittedName>
</protein>
<evidence type="ECO:0000313" key="1">
    <source>
        <dbReference type="EMBL" id="TWG87913.1"/>
    </source>
</evidence>